<evidence type="ECO:0000313" key="14">
    <source>
        <dbReference type="EMBL" id="GJE62237.1"/>
    </source>
</evidence>
<dbReference type="InterPro" id="IPR002545">
    <property type="entry name" value="CheW-lke_dom"/>
</dbReference>
<feature type="domain" description="Response regulatory" evidence="11">
    <location>
        <begin position="634"/>
        <end position="752"/>
    </location>
</feature>
<dbReference type="PANTHER" id="PTHR43395">
    <property type="entry name" value="SENSOR HISTIDINE KINASE CHEA"/>
    <property type="match status" value="1"/>
</dbReference>
<dbReference type="SMART" id="SM00387">
    <property type="entry name" value="HATPase_c"/>
    <property type="match status" value="1"/>
</dbReference>
<keyword evidence="4" id="KW-0808">Transferase</keyword>
<dbReference type="Pfam" id="PF01584">
    <property type="entry name" value="CheW"/>
    <property type="match status" value="1"/>
</dbReference>
<feature type="modified residue" description="Phosphohistidine" evidence="7">
    <location>
        <position position="46"/>
    </location>
</feature>
<evidence type="ECO:0000259" key="11">
    <source>
        <dbReference type="PROSITE" id="PS50110"/>
    </source>
</evidence>
<dbReference type="RefSeq" id="WP_238184889.1">
    <property type="nucleotide sequence ID" value="NZ_BPRB01000295.1"/>
</dbReference>
<dbReference type="InterPro" id="IPR036890">
    <property type="entry name" value="HATPase_C_sf"/>
</dbReference>
<dbReference type="InterPro" id="IPR004358">
    <property type="entry name" value="Sig_transdc_His_kin-like_C"/>
</dbReference>
<dbReference type="SUPFAM" id="SSF50341">
    <property type="entry name" value="CheW-like"/>
    <property type="match status" value="1"/>
</dbReference>
<reference evidence="14" key="2">
    <citation type="submission" date="2021-08" db="EMBL/GenBank/DDBJ databases">
        <authorList>
            <person name="Tani A."/>
            <person name="Ola A."/>
            <person name="Ogura Y."/>
            <person name="Katsura K."/>
            <person name="Hayashi T."/>
        </authorList>
    </citation>
    <scope>NUCLEOTIDE SEQUENCE</scope>
    <source>
        <strain evidence="14">DSM 23632</strain>
    </source>
</reference>
<evidence type="ECO:0000259" key="12">
    <source>
        <dbReference type="PROSITE" id="PS50851"/>
    </source>
</evidence>
<dbReference type="SMART" id="SM00073">
    <property type="entry name" value="HPT"/>
    <property type="match status" value="1"/>
</dbReference>
<dbReference type="Pfam" id="PF02518">
    <property type="entry name" value="HATPase_c"/>
    <property type="match status" value="1"/>
</dbReference>
<proteinExistence type="predicted"/>
<dbReference type="InterPro" id="IPR003594">
    <property type="entry name" value="HATPase_dom"/>
</dbReference>
<evidence type="ECO:0000256" key="7">
    <source>
        <dbReference type="PROSITE-ProRule" id="PRU00110"/>
    </source>
</evidence>
<dbReference type="InterPro" id="IPR011006">
    <property type="entry name" value="CheY-like_superfamily"/>
</dbReference>
<keyword evidence="15" id="KW-1185">Reference proteome</keyword>
<dbReference type="EMBL" id="BPRB01000295">
    <property type="protein sequence ID" value="GJE62237.1"/>
    <property type="molecule type" value="Genomic_DNA"/>
</dbReference>
<evidence type="ECO:0000256" key="5">
    <source>
        <dbReference type="ARBA" id="ARBA00022777"/>
    </source>
</evidence>
<reference evidence="14" key="1">
    <citation type="journal article" date="2021" name="Front. Microbiol.">
        <title>Comprehensive Comparative Genomics and Phenotyping of Methylobacterium Species.</title>
        <authorList>
            <person name="Alessa O."/>
            <person name="Ogura Y."/>
            <person name="Fujitani Y."/>
            <person name="Takami H."/>
            <person name="Hayashi T."/>
            <person name="Sahin N."/>
            <person name="Tani A."/>
        </authorList>
    </citation>
    <scope>NUCLEOTIDE SEQUENCE</scope>
    <source>
        <strain evidence="14">DSM 23632</strain>
    </source>
</reference>
<evidence type="ECO:0000256" key="3">
    <source>
        <dbReference type="ARBA" id="ARBA00022553"/>
    </source>
</evidence>
<feature type="modified residue" description="4-aspartylphosphate" evidence="8">
    <location>
        <position position="685"/>
    </location>
</feature>
<gene>
    <name evidence="14" type="primary">rcsC_15</name>
    <name evidence="14" type="ORF">MPOCJGCO_4368</name>
</gene>
<dbReference type="PROSITE" id="PS50851">
    <property type="entry name" value="CHEW"/>
    <property type="match status" value="1"/>
</dbReference>
<evidence type="ECO:0000256" key="8">
    <source>
        <dbReference type="PROSITE-ProRule" id="PRU00169"/>
    </source>
</evidence>
<dbReference type="SUPFAM" id="SSF47226">
    <property type="entry name" value="Histidine-containing phosphotransfer domain, HPT domain"/>
    <property type="match status" value="1"/>
</dbReference>
<dbReference type="PROSITE" id="PS50894">
    <property type="entry name" value="HPT"/>
    <property type="match status" value="1"/>
</dbReference>
<dbReference type="PRINTS" id="PR00344">
    <property type="entry name" value="BCTRLSENSOR"/>
</dbReference>
<evidence type="ECO:0000256" key="2">
    <source>
        <dbReference type="ARBA" id="ARBA00012438"/>
    </source>
</evidence>
<feature type="domain" description="HPt" evidence="13">
    <location>
        <begin position="1"/>
        <end position="103"/>
    </location>
</feature>
<feature type="compositionally biased region" description="Pro residues" evidence="9">
    <location>
        <begin position="130"/>
        <end position="161"/>
    </location>
</feature>
<dbReference type="SUPFAM" id="SSF55874">
    <property type="entry name" value="ATPase domain of HSP90 chaperone/DNA topoisomerase II/histidine kinase"/>
    <property type="match status" value="1"/>
</dbReference>
<dbReference type="GO" id="GO:0016301">
    <property type="term" value="F:kinase activity"/>
    <property type="evidence" value="ECO:0007669"/>
    <property type="project" value="UniProtKB-KW"/>
</dbReference>
<accession>A0ABQ4U4Z6</accession>
<dbReference type="Gene3D" id="1.20.120.160">
    <property type="entry name" value="HPT domain"/>
    <property type="match status" value="1"/>
</dbReference>
<dbReference type="Pfam" id="PF01627">
    <property type="entry name" value="Hpt"/>
    <property type="match status" value="1"/>
</dbReference>
<comment type="catalytic activity">
    <reaction evidence="1">
        <text>ATP + protein L-histidine = ADP + protein N-phospho-L-histidine.</text>
        <dbReference type="EC" id="2.7.13.3"/>
    </reaction>
</comment>
<dbReference type="Proteomes" id="UP001055057">
    <property type="component" value="Unassembled WGS sequence"/>
</dbReference>
<evidence type="ECO:0000259" key="10">
    <source>
        <dbReference type="PROSITE" id="PS50109"/>
    </source>
</evidence>
<dbReference type="CDD" id="cd00088">
    <property type="entry name" value="HPT"/>
    <property type="match status" value="1"/>
</dbReference>
<dbReference type="PROSITE" id="PS50109">
    <property type="entry name" value="HIS_KIN"/>
    <property type="match status" value="1"/>
</dbReference>
<feature type="domain" description="CheW-like" evidence="12">
    <location>
        <begin position="468"/>
        <end position="607"/>
    </location>
</feature>
<evidence type="ECO:0000256" key="1">
    <source>
        <dbReference type="ARBA" id="ARBA00000085"/>
    </source>
</evidence>
<dbReference type="EC" id="2.7.13.3" evidence="2"/>
<evidence type="ECO:0000256" key="6">
    <source>
        <dbReference type="ARBA" id="ARBA00023012"/>
    </source>
</evidence>
<dbReference type="InterPro" id="IPR051315">
    <property type="entry name" value="Bact_Chemotaxis_CheA"/>
</dbReference>
<feature type="domain" description="Histidine kinase" evidence="10">
    <location>
        <begin position="236"/>
        <end position="466"/>
    </location>
</feature>
<dbReference type="Gene3D" id="3.40.50.2300">
    <property type="match status" value="1"/>
</dbReference>
<name>A0ABQ4U4Z6_9HYPH</name>
<sequence length="753" mass="78069">MTDIRQLLLAAFEIEHREHIDAIRLALGAATEGRAPDWNDIFRRAHSLKGASRAVDLPPVEAVAHRLETLFERINAGDTPLDRDAANATHLALDRIEAYVAALKHEPSPAMPGDAVAALDRRLGAEEPAPEPAPPAPAPAPAAPPLEPSPRAPAAAEPPPEAGAALLRVPAEAVEALARASHDLTSTLGGEAAMAEGLARIARLSADLRGRAETSAAALARGADGADGAGVEAARRDLHGLSAALSGLVREANDLARRHVVLSNAVDGAAARVRAEAERLALVPAETVLGALARSLRETARAQGHEVDVTLRGLDLPVDRAMLQVLKDPVLHALRNALSHGAEPVAARVAAGKPDALGIGLEVAIRGGRLSVSVLDDGPGPDLAAIAAQGRRRGLLAPDEAADPEALLALVFEPGFSTAGTVDTLSGRGFGLAVVADAARTLQGSVRLEPRQPWGTALTMSLPLSAARRSLLLVEAGGATYALPGADVERLLRLPRDGLPQAMGRTILRIAGADGAEASLPLMPLAELLGLASGSRPQGMLTAIVLRSGAGRLALAVETLRDVRTLLVLPAPAVGADPGLISGTVILPGDVPVLVLDPEGLAARSGLARAGLPPGMSDTPGTMTEAPRSTVRATILVVDDSITTRTLEKGILEAAGYRVVVCVDGQDALERLRAGIEPVDLVLADVEMPRLDGFGLLKALRADERFARLPLVLMTSRGDAQDVARGLDLGADAYLTKQKFDQRHLLDTIGQLL</sequence>
<dbReference type="InterPro" id="IPR036061">
    <property type="entry name" value="CheW-like_dom_sf"/>
</dbReference>
<evidence type="ECO:0000259" key="13">
    <source>
        <dbReference type="PROSITE" id="PS50894"/>
    </source>
</evidence>
<dbReference type="InterPro" id="IPR008207">
    <property type="entry name" value="Sig_transdc_His_kin_Hpt_dom"/>
</dbReference>
<feature type="region of interest" description="Disordered" evidence="9">
    <location>
        <begin position="126"/>
        <end position="161"/>
    </location>
</feature>
<evidence type="ECO:0000313" key="15">
    <source>
        <dbReference type="Proteomes" id="UP001055057"/>
    </source>
</evidence>
<dbReference type="Gene3D" id="3.30.565.10">
    <property type="entry name" value="Histidine kinase-like ATPase, C-terminal domain"/>
    <property type="match status" value="1"/>
</dbReference>
<dbReference type="PROSITE" id="PS50110">
    <property type="entry name" value="RESPONSE_REGULATORY"/>
    <property type="match status" value="1"/>
</dbReference>
<dbReference type="SMART" id="SM00448">
    <property type="entry name" value="REC"/>
    <property type="match status" value="1"/>
</dbReference>
<dbReference type="SMART" id="SM00260">
    <property type="entry name" value="CheW"/>
    <property type="match status" value="1"/>
</dbReference>
<dbReference type="InterPro" id="IPR001789">
    <property type="entry name" value="Sig_transdc_resp-reg_receiver"/>
</dbReference>
<comment type="caution">
    <text evidence="14">The sequence shown here is derived from an EMBL/GenBank/DDBJ whole genome shotgun (WGS) entry which is preliminary data.</text>
</comment>
<keyword evidence="3 8" id="KW-0597">Phosphoprotein</keyword>
<protein>
    <recommendedName>
        <fullName evidence="2">histidine kinase</fullName>
        <ecNumber evidence="2">2.7.13.3</ecNumber>
    </recommendedName>
</protein>
<dbReference type="PANTHER" id="PTHR43395:SF1">
    <property type="entry name" value="CHEMOTAXIS PROTEIN CHEA"/>
    <property type="match status" value="1"/>
</dbReference>
<dbReference type="InterPro" id="IPR005467">
    <property type="entry name" value="His_kinase_dom"/>
</dbReference>
<dbReference type="SUPFAM" id="SSF52172">
    <property type="entry name" value="CheY-like"/>
    <property type="match status" value="1"/>
</dbReference>
<organism evidence="14 15">
    <name type="scientific">Methylobacterium trifolii</name>
    <dbReference type="NCBI Taxonomy" id="1003092"/>
    <lineage>
        <taxon>Bacteria</taxon>
        <taxon>Pseudomonadati</taxon>
        <taxon>Pseudomonadota</taxon>
        <taxon>Alphaproteobacteria</taxon>
        <taxon>Hyphomicrobiales</taxon>
        <taxon>Methylobacteriaceae</taxon>
        <taxon>Methylobacterium</taxon>
    </lineage>
</organism>
<keyword evidence="6" id="KW-0902">Two-component regulatory system</keyword>
<evidence type="ECO:0000256" key="9">
    <source>
        <dbReference type="SAM" id="MobiDB-lite"/>
    </source>
</evidence>
<dbReference type="Pfam" id="PF00072">
    <property type="entry name" value="Response_reg"/>
    <property type="match status" value="1"/>
</dbReference>
<keyword evidence="5 14" id="KW-0418">Kinase</keyword>
<evidence type="ECO:0000256" key="4">
    <source>
        <dbReference type="ARBA" id="ARBA00022679"/>
    </source>
</evidence>
<dbReference type="InterPro" id="IPR036641">
    <property type="entry name" value="HPT_dom_sf"/>
</dbReference>